<accession>A0A6J5PAM0</accession>
<protein>
    <submittedName>
        <fullName evidence="1">Terminase-like family</fullName>
    </submittedName>
</protein>
<evidence type="ECO:0000313" key="1">
    <source>
        <dbReference type="EMBL" id="CAB4166461.1"/>
    </source>
</evidence>
<dbReference type="EMBL" id="LR796791">
    <property type="protein sequence ID" value="CAB4166461.1"/>
    <property type="molecule type" value="Genomic_DNA"/>
</dbReference>
<reference evidence="1" key="1">
    <citation type="submission" date="2020-04" db="EMBL/GenBank/DDBJ databases">
        <authorList>
            <person name="Chiriac C."/>
            <person name="Salcher M."/>
            <person name="Ghai R."/>
            <person name="Kavagutti S V."/>
        </authorList>
    </citation>
    <scope>NUCLEOTIDE SEQUENCE</scope>
</reference>
<organism evidence="1">
    <name type="scientific">uncultured Caudovirales phage</name>
    <dbReference type="NCBI Taxonomy" id="2100421"/>
    <lineage>
        <taxon>Viruses</taxon>
        <taxon>Duplodnaviria</taxon>
        <taxon>Heunggongvirae</taxon>
        <taxon>Uroviricota</taxon>
        <taxon>Caudoviricetes</taxon>
        <taxon>Peduoviridae</taxon>
        <taxon>Maltschvirus</taxon>
        <taxon>Maltschvirus maltsch</taxon>
    </lineage>
</organism>
<dbReference type="InterPro" id="IPR027417">
    <property type="entry name" value="P-loop_NTPase"/>
</dbReference>
<dbReference type="Gene3D" id="3.30.420.280">
    <property type="match status" value="1"/>
</dbReference>
<gene>
    <name evidence="1" type="ORF">UFOVP853_35</name>
</gene>
<sequence>MAGSGEVGDGQARRPRRLVWEPNSAPQRLLLGCPAYEVFFGGARGGGKTDGVLGEWAQHAARYRSNAIGLMVRRTSVQLTETVERARQLFLPLGAKFTAKPDNCVMPGGARLNFRYLERDQDAESYQGHSYTRVYVEEAGNFPNPAPILKLHATLRSGAGVPVRMRLTGNPGGPGHHWLKARYIDPSPPLVPIIDPETGLQRVYIPSRVADNVSLDQRAYIAQLRQSGSPELVRAWLEGDWDVIAGAFFPEFSRETHVIPPRELPAHWTRFYAIDWGSARPFAVLWFAVSDGELLSIPRGALVVYREWYGWNGQPNVGLKMTAEEVATGIKSRLEQEMRGYADPAMFSEDGGPSIAERMRRGSGLALVPADNKRVARMGALGGWDQVRARLKGDGERPGLVIFNTCPQLIRTLPALQHDKDKPEDLDTEGEDHLGDALRYGCMSRPYVSKAPQEHKPSFDYGAGNPGNVNLGVSIRELIERAERTRKSSEI</sequence>
<name>A0A6J5PAM0_9CAUD</name>
<dbReference type="Gene3D" id="3.40.50.300">
    <property type="entry name" value="P-loop containing nucleotide triphosphate hydrolases"/>
    <property type="match status" value="1"/>
</dbReference>
<proteinExistence type="predicted"/>
<dbReference type="Pfam" id="PF03237">
    <property type="entry name" value="Terminase_6N"/>
    <property type="match status" value="1"/>
</dbReference>